<evidence type="ECO:0000259" key="5">
    <source>
        <dbReference type="Pfam" id="PF00171"/>
    </source>
</evidence>
<dbReference type="Gene3D" id="3.40.605.10">
    <property type="entry name" value="Aldehyde Dehydrogenase, Chain A, domain 1"/>
    <property type="match status" value="1"/>
</dbReference>
<evidence type="ECO:0000256" key="1">
    <source>
        <dbReference type="ARBA" id="ARBA00009986"/>
    </source>
</evidence>
<dbReference type="Proteomes" id="UP001595791">
    <property type="component" value="Unassembled WGS sequence"/>
</dbReference>
<dbReference type="InterPro" id="IPR016163">
    <property type="entry name" value="Ald_DH_C"/>
</dbReference>
<protein>
    <submittedName>
        <fullName evidence="6">NADP-dependent succinate-semialdehyde dehydrogenase</fullName>
    </submittedName>
</protein>
<evidence type="ECO:0000313" key="7">
    <source>
        <dbReference type="Proteomes" id="UP001595791"/>
    </source>
</evidence>
<dbReference type="InterPro" id="IPR016162">
    <property type="entry name" value="Ald_DH_N"/>
</dbReference>
<dbReference type="NCBIfam" id="TIGR01780">
    <property type="entry name" value="SSADH"/>
    <property type="match status" value="1"/>
</dbReference>
<dbReference type="RefSeq" id="WP_378164854.1">
    <property type="nucleotide sequence ID" value="NZ_JBHSBU010000001.1"/>
</dbReference>
<dbReference type="PROSITE" id="PS00070">
    <property type="entry name" value="ALDEHYDE_DEHYDR_CYS"/>
    <property type="match status" value="1"/>
</dbReference>
<keyword evidence="7" id="KW-1185">Reference proteome</keyword>
<feature type="active site" evidence="3">
    <location>
        <position position="256"/>
    </location>
</feature>
<evidence type="ECO:0000256" key="4">
    <source>
        <dbReference type="RuleBase" id="RU003345"/>
    </source>
</evidence>
<gene>
    <name evidence="6" type="primary">gabD</name>
    <name evidence="6" type="ORF">ACFOW7_12890</name>
</gene>
<sequence>MLNLKDPSLLKQQCYIDGQWVAADSGATFEVTNPATGETLARVPRMGEAETRRAIEAAERAWPAWRAKTAKERATVLRKWYELILENQDDLAVLLTAEQGKPLAESRGEVVYGASFFEWFAEEGKRIYGETIPSPWPDRRLLAIRQPIGVAAAVTPWNFPNAMITRKVGPALAAGCPMVLKPASQTPLSALALAELAARAGVPAGVFSVVTGSAKEIGAELCANPIVRKLSFTGSTEIGRELMAACAKDIKKVSLELGGNAPFIVFDDADLDAAVEGAIVSKYRNAGQTCVCANRIYVQSGVYDAFADKLATAVAKLKIGNGLEPGVTQGPMIDMKAVEKVEEHIADAVAKGGQVIAGGRRHALGHSFFEPTIVTGVTCEMKVAREETFGPLAPLFRFDSEQEVIEQANDTEYGLAAYFFSRDLGRAFRVAEALEYGMVGVNSGLISTEVAPFGGVKQSGLGREGSRHGIEDYLEIKYICLAGLNI</sequence>
<comment type="caution">
    <text evidence="6">The sequence shown here is derived from an EMBL/GenBank/DDBJ whole genome shotgun (WGS) entry which is preliminary data.</text>
</comment>
<reference evidence="7" key="1">
    <citation type="journal article" date="2019" name="Int. J. Syst. Evol. Microbiol.">
        <title>The Global Catalogue of Microorganisms (GCM) 10K type strain sequencing project: providing services to taxonomists for standard genome sequencing and annotation.</title>
        <authorList>
            <consortium name="The Broad Institute Genomics Platform"/>
            <consortium name="The Broad Institute Genome Sequencing Center for Infectious Disease"/>
            <person name="Wu L."/>
            <person name="Ma J."/>
        </authorList>
    </citation>
    <scope>NUCLEOTIDE SEQUENCE [LARGE SCALE GENOMIC DNA]</scope>
    <source>
        <strain evidence="7">LMG 29894</strain>
    </source>
</reference>
<accession>A0ABV8MSC4</accession>
<feature type="domain" description="Aldehyde dehydrogenase" evidence="5">
    <location>
        <begin position="20"/>
        <end position="479"/>
    </location>
</feature>
<dbReference type="SUPFAM" id="SSF53720">
    <property type="entry name" value="ALDH-like"/>
    <property type="match status" value="1"/>
</dbReference>
<evidence type="ECO:0000256" key="2">
    <source>
        <dbReference type="ARBA" id="ARBA00023002"/>
    </source>
</evidence>
<proteinExistence type="inferred from homology"/>
<dbReference type="InterPro" id="IPR050740">
    <property type="entry name" value="Aldehyde_DH_Superfamily"/>
</dbReference>
<keyword evidence="2 4" id="KW-0560">Oxidoreductase</keyword>
<dbReference type="InterPro" id="IPR029510">
    <property type="entry name" value="Ald_DH_CS_GLU"/>
</dbReference>
<dbReference type="NCBIfam" id="NF008415">
    <property type="entry name" value="PRK11241.1"/>
    <property type="match status" value="1"/>
</dbReference>
<comment type="similarity">
    <text evidence="1 4">Belongs to the aldehyde dehydrogenase family.</text>
</comment>
<dbReference type="PANTHER" id="PTHR43353:SF5">
    <property type="entry name" value="SUCCINATE-SEMIALDEHYDE DEHYDROGENASE, MITOCHONDRIAL"/>
    <property type="match status" value="1"/>
</dbReference>
<dbReference type="Pfam" id="PF00171">
    <property type="entry name" value="Aldedh"/>
    <property type="match status" value="1"/>
</dbReference>
<dbReference type="InterPro" id="IPR015590">
    <property type="entry name" value="Aldehyde_DH_dom"/>
</dbReference>
<dbReference type="PROSITE" id="PS00687">
    <property type="entry name" value="ALDEHYDE_DEHYDR_GLU"/>
    <property type="match status" value="1"/>
</dbReference>
<dbReference type="InterPro" id="IPR016160">
    <property type="entry name" value="Ald_DH_CS_CYS"/>
</dbReference>
<evidence type="ECO:0000313" key="6">
    <source>
        <dbReference type="EMBL" id="MFC4160236.1"/>
    </source>
</evidence>
<evidence type="ECO:0000256" key="3">
    <source>
        <dbReference type="PROSITE-ProRule" id="PRU10007"/>
    </source>
</evidence>
<dbReference type="CDD" id="cd07103">
    <property type="entry name" value="ALDH_F5_SSADH_GabD"/>
    <property type="match status" value="1"/>
</dbReference>
<organism evidence="6 7">
    <name type="scientific">Chitinimonas lacunae</name>
    <dbReference type="NCBI Taxonomy" id="1963018"/>
    <lineage>
        <taxon>Bacteria</taxon>
        <taxon>Pseudomonadati</taxon>
        <taxon>Pseudomonadota</taxon>
        <taxon>Betaproteobacteria</taxon>
        <taxon>Neisseriales</taxon>
        <taxon>Chitinibacteraceae</taxon>
        <taxon>Chitinimonas</taxon>
    </lineage>
</organism>
<name>A0ABV8MSC4_9NEIS</name>
<dbReference type="InterPro" id="IPR016161">
    <property type="entry name" value="Ald_DH/histidinol_DH"/>
</dbReference>
<dbReference type="PANTHER" id="PTHR43353">
    <property type="entry name" value="SUCCINATE-SEMIALDEHYDE DEHYDROGENASE, MITOCHONDRIAL"/>
    <property type="match status" value="1"/>
</dbReference>
<dbReference type="InterPro" id="IPR010102">
    <property type="entry name" value="Succ_semiAld_DH"/>
</dbReference>
<dbReference type="EMBL" id="JBHSBU010000001">
    <property type="protein sequence ID" value="MFC4160236.1"/>
    <property type="molecule type" value="Genomic_DNA"/>
</dbReference>
<dbReference type="Gene3D" id="3.40.309.10">
    <property type="entry name" value="Aldehyde Dehydrogenase, Chain A, domain 2"/>
    <property type="match status" value="1"/>
</dbReference>